<feature type="transmembrane region" description="Helical" evidence="7">
    <location>
        <begin position="56"/>
        <end position="78"/>
    </location>
</feature>
<accession>A0A9D1GU63</accession>
<keyword evidence="3" id="KW-1003">Cell membrane</keyword>
<dbReference type="InterPro" id="IPR007353">
    <property type="entry name" value="DUF421"/>
</dbReference>
<evidence type="ECO:0000259" key="8">
    <source>
        <dbReference type="Pfam" id="PF04239"/>
    </source>
</evidence>
<evidence type="ECO:0000313" key="10">
    <source>
        <dbReference type="Proteomes" id="UP000824136"/>
    </source>
</evidence>
<comment type="similarity">
    <text evidence="2">Belongs to the UPF0702 family.</text>
</comment>
<keyword evidence="5 7" id="KW-1133">Transmembrane helix</keyword>
<feature type="domain" description="YetF C-terminal" evidence="8">
    <location>
        <begin position="79"/>
        <end position="209"/>
    </location>
</feature>
<evidence type="ECO:0000256" key="5">
    <source>
        <dbReference type="ARBA" id="ARBA00022989"/>
    </source>
</evidence>
<evidence type="ECO:0000256" key="1">
    <source>
        <dbReference type="ARBA" id="ARBA00004651"/>
    </source>
</evidence>
<keyword evidence="6 7" id="KW-0472">Membrane</keyword>
<dbReference type="EMBL" id="DVLL01000015">
    <property type="protein sequence ID" value="HIT58803.1"/>
    <property type="molecule type" value="Genomic_DNA"/>
</dbReference>
<dbReference type="GO" id="GO:0005886">
    <property type="term" value="C:plasma membrane"/>
    <property type="evidence" value="ECO:0007669"/>
    <property type="project" value="UniProtKB-SubCell"/>
</dbReference>
<evidence type="ECO:0000256" key="7">
    <source>
        <dbReference type="SAM" id="Phobius"/>
    </source>
</evidence>
<gene>
    <name evidence="9" type="ORF">IAC39_03710</name>
</gene>
<reference evidence="9" key="1">
    <citation type="submission" date="2020-10" db="EMBL/GenBank/DDBJ databases">
        <authorList>
            <person name="Gilroy R."/>
        </authorList>
    </citation>
    <scope>NUCLEOTIDE SEQUENCE</scope>
    <source>
        <strain evidence="9">CHK33-4379</strain>
    </source>
</reference>
<evidence type="ECO:0000256" key="4">
    <source>
        <dbReference type="ARBA" id="ARBA00022692"/>
    </source>
</evidence>
<dbReference type="Pfam" id="PF04239">
    <property type="entry name" value="DUF421"/>
    <property type="match status" value="1"/>
</dbReference>
<dbReference type="PANTHER" id="PTHR34582:SF6">
    <property type="entry name" value="UPF0702 TRANSMEMBRANE PROTEIN YCAP"/>
    <property type="match status" value="1"/>
</dbReference>
<proteinExistence type="inferred from homology"/>
<sequence length="225" mass="24637">MLIIFIRGIIVYLLVLFSTRVMGKRQLGELSPSELVITILISNIATLSMEDRNLPLVTGVLPILTLVSLDVLASYVALKSRKIRHLITGRPKVIISNGVIDQAVLGELRFTVDDLCASLRANGIFDVTEVQYAVVETTGSISVLQKPQKLPLTPETASAPPPAPADPPQILISDGNILNSLEPSPTLTHKELLRELKKQHISPEDVLLCLGYPDKSIKIIPKERK</sequence>
<comment type="caution">
    <text evidence="9">The sequence shown here is derived from an EMBL/GenBank/DDBJ whole genome shotgun (WGS) entry which is preliminary data.</text>
</comment>
<keyword evidence="4 7" id="KW-0812">Transmembrane</keyword>
<evidence type="ECO:0000256" key="2">
    <source>
        <dbReference type="ARBA" id="ARBA00006448"/>
    </source>
</evidence>
<reference evidence="9" key="2">
    <citation type="journal article" date="2021" name="PeerJ">
        <title>Extensive microbial diversity within the chicken gut microbiome revealed by metagenomics and culture.</title>
        <authorList>
            <person name="Gilroy R."/>
            <person name="Ravi A."/>
            <person name="Getino M."/>
            <person name="Pursley I."/>
            <person name="Horton D.L."/>
            <person name="Alikhan N.F."/>
            <person name="Baker D."/>
            <person name="Gharbi K."/>
            <person name="Hall N."/>
            <person name="Watson M."/>
            <person name="Adriaenssens E.M."/>
            <person name="Foster-Nyarko E."/>
            <person name="Jarju S."/>
            <person name="Secka A."/>
            <person name="Antonio M."/>
            <person name="Oren A."/>
            <person name="Chaudhuri R.R."/>
            <person name="La Ragione R."/>
            <person name="Hildebrand F."/>
            <person name="Pallen M.J."/>
        </authorList>
    </citation>
    <scope>NUCLEOTIDE SEQUENCE</scope>
    <source>
        <strain evidence="9">CHK33-4379</strain>
    </source>
</reference>
<evidence type="ECO:0000313" key="9">
    <source>
        <dbReference type="EMBL" id="HIT58803.1"/>
    </source>
</evidence>
<dbReference type="InterPro" id="IPR023090">
    <property type="entry name" value="UPF0702_alpha/beta_dom_sf"/>
</dbReference>
<organism evidence="9 10">
    <name type="scientific">Candidatus Faeciplasma pullistercoris</name>
    <dbReference type="NCBI Taxonomy" id="2840800"/>
    <lineage>
        <taxon>Bacteria</taxon>
        <taxon>Bacillati</taxon>
        <taxon>Bacillota</taxon>
        <taxon>Clostridia</taxon>
        <taxon>Eubacteriales</taxon>
        <taxon>Oscillospiraceae</taxon>
        <taxon>Oscillospiraceae incertae sedis</taxon>
        <taxon>Candidatus Faeciplasma</taxon>
    </lineage>
</organism>
<comment type="subcellular location">
    <subcellularLocation>
        <location evidence="1">Cell membrane</location>
        <topology evidence="1">Multi-pass membrane protein</topology>
    </subcellularLocation>
</comment>
<dbReference type="AlphaFoldDB" id="A0A9D1GU63"/>
<evidence type="ECO:0000256" key="6">
    <source>
        <dbReference type="ARBA" id="ARBA00023136"/>
    </source>
</evidence>
<evidence type="ECO:0000256" key="3">
    <source>
        <dbReference type="ARBA" id="ARBA00022475"/>
    </source>
</evidence>
<dbReference type="PANTHER" id="PTHR34582">
    <property type="entry name" value="UPF0702 TRANSMEMBRANE PROTEIN YCAP"/>
    <property type="match status" value="1"/>
</dbReference>
<dbReference type="Gene3D" id="3.30.240.20">
    <property type="entry name" value="bsu07140 like domains"/>
    <property type="match status" value="2"/>
</dbReference>
<dbReference type="Proteomes" id="UP000824136">
    <property type="component" value="Unassembled WGS sequence"/>
</dbReference>
<protein>
    <submittedName>
        <fullName evidence="9">DUF421 domain-containing protein</fullName>
    </submittedName>
</protein>
<name>A0A9D1GU63_9FIRM</name>